<dbReference type="Proteomes" id="UP001165341">
    <property type="component" value="Unassembled WGS sequence"/>
</dbReference>
<dbReference type="GO" id="GO:0005886">
    <property type="term" value="C:plasma membrane"/>
    <property type="evidence" value="ECO:0007669"/>
    <property type="project" value="UniProtKB-SubCell"/>
</dbReference>
<feature type="transmembrane region" description="Helical" evidence="11">
    <location>
        <begin position="73"/>
        <end position="96"/>
    </location>
</feature>
<comment type="catalytic activity">
    <reaction evidence="1">
        <text>ATP + protein L-histidine = ADP + protein N-phospho-L-histidine.</text>
        <dbReference type="EC" id="2.7.13.3"/>
    </reaction>
</comment>
<protein>
    <recommendedName>
        <fullName evidence="3">histidine kinase</fullName>
        <ecNumber evidence="3">2.7.13.3</ecNumber>
    </recommendedName>
</protein>
<feature type="transmembrane region" description="Helical" evidence="11">
    <location>
        <begin position="7"/>
        <end position="32"/>
    </location>
</feature>
<proteinExistence type="predicted"/>
<dbReference type="SMART" id="SM00388">
    <property type="entry name" value="HisKA"/>
    <property type="match status" value="1"/>
</dbReference>
<evidence type="ECO:0000256" key="10">
    <source>
        <dbReference type="ARBA" id="ARBA00023136"/>
    </source>
</evidence>
<dbReference type="Gene3D" id="3.30.565.10">
    <property type="entry name" value="Histidine kinase-like ATPase, C-terminal domain"/>
    <property type="match status" value="1"/>
</dbReference>
<name>A0AA41R3H9_9MICO</name>
<dbReference type="GO" id="GO:0000155">
    <property type="term" value="F:phosphorelay sensor kinase activity"/>
    <property type="evidence" value="ECO:0007669"/>
    <property type="project" value="InterPro"/>
</dbReference>
<dbReference type="AlphaFoldDB" id="A0AA41R3H9"/>
<dbReference type="Gene3D" id="6.10.340.10">
    <property type="match status" value="1"/>
</dbReference>
<dbReference type="PRINTS" id="PR00344">
    <property type="entry name" value="BCTRLSENSOR"/>
</dbReference>
<dbReference type="Pfam" id="PF00672">
    <property type="entry name" value="HAMP"/>
    <property type="match status" value="1"/>
</dbReference>
<dbReference type="InterPro" id="IPR004358">
    <property type="entry name" value="Sig_transdc_His_kin-like_C"/>
</dbReference>
<evidence type="ECO:0000256" key="7">
    <source>
        <dbReference type="ARBA" id="ARBA00022777"/>
    </source>
</evidence>
<evidence type="ECO:0000256" key="6">
    <source>
        <dbReference type="ARBA" id="ARBA00022692"/>
    </source>
</evidence>
<dbReference type="PANTHER" id="PTHR45436:SF5">
    <property type="entry name" value="SENSOR HISTIDINE KINASE TRCS"/>
    <property type="match status" value="1"/>
</dbReference>
<organism evidence="14 15">
    <name type="scientific">Cryobacterium zhongshanensis</name>
    <dbReference type="NCBI Taxonomy" id="2928153"/>
    <lineage>
        <taxon>Bacteria</taxon>
        <taxon>Bacillati</taxon>
        <taxon>Actinomycetota</taxon>
        <taxon>Actinomycetes</taxon>
        <taxon>Micrococcales</taxon>
        <taxon>Microbacteriaceae</taxon>
        <taxon>Cryobacterium</taxon>
    </lineage>
</organism>
<dbReference type="InterPro" id="IPR050428">
    <property type="entry name" value="TCS_sensor_his_kinase"/>
</dbReference>
<dbReference type="SMART" id="SM00304">
    <property type="entry name" value="HAMP"/>
    <property type="match status" value="1"/>
</dbReference>
<dbReference type="CDD" id="cd00082">
    <property type="entry name" value="HisKA"/>
    <property type="match status" value="1"/>
</dbReference>
<keyword evidence="7 14" id="KW-0418">Kinase</keyword>
<keyword evidence="9" id="KW-0902">Two-component regulatory system</keyword>
<evidence type="ECO:0000313" key="14">
    <source>
        <dbReference type="EMBL" id="MCI4660076.1"/>
    </source>
</evidence>
<accession>A0AA41R3H9</accession>
<dbReference type="RefSeq" id="WP_243013504.1">
    <property type="nucleotide sequence ID" value="NZ_JALGAR010000009.1"/>
</dbReference>
<feature type="domain" description="HAMP" evidence="13">
    <location>
        <begin position="93"/>
        <end position="145"/>
    </location>
</feature>
<evidence type="ECO:0000256" key="1">
    <source>
        <dbReference type="ARBA" id="ARBA00000085"/>
    </source>
</evidence>
<dbReference type="Pfam" id="PF00512">
    <property type="entry name" value="HisKA"/>
    <property type="match status" value="1"/>
</dbReference>
<dbReference type="InterPro" id="IPR036097">
    <property type="entry name" value="HisK_dim/P_sf"/>
</dbReference>
<evidence type="ECO:0000259" key="12">
    <source>
        <dbReference type="PROSITE" id="PS50109"/>
    </source>
</evidence>
<dbReference type="EMBL" id="JALGAR010000009">
    <property type="protein sequence ID" value="MCI4660076.1"/>
    <property type="molecule type" value="Genomic_DNA"/>
</dbReference>
<evidence type="ECO:0000313" key="15">
    <source>
        <dbReference type="Proteomes" id="UP001165341"/>
    </source>
</evidence>
<comment type="caution">
    <text evidence="14">The sequence shown here is derived from an EMBL/GenBank/DDBJ whole genome shotgun (WGS) entry which is preliminary data.</text>
</comment>
<keyword evidence="4" id="KW-0597">Phosphoprotein</keyword>
<keyword evidence="5" id="KW-0808">Transferase</keyword>
<dbReference type="InterPro" id="IPR003661">
    <property type="entry name" value="HisK_dim/P_dom"/>
</dbReference>
<dbReference type="CDD" id="cd06225">
    <property type="entry name" value="HAMP"/>
    <property type="match status" value="1"/>
</dbReference>
<dbReference type="InterPro" id="IPR003594">
    <property type="entry name" value="HATPase_dom"/>
</dbReference>
<sequence>MKMRLPLRLFISYAVVALVGGGVAYLTVSLLAPRLFEDRLGMMMDTAGNGMSMGSMDATTVRSAFLSSLTTSLIVGVLASLVAAGFVAAAVTGRLLRPLNAVRAATKLIAAGKYGGRVPVPSEPELAALATDVNTLARALADTESRRTRLLGEVAHEMRTPLTVLDGYVEGLIDGVFTASPETFGSLSEELRRLHRLSDDLSSLSRAQEQRLDLHPVNADLADLARRVAARLSPQFEDSNITLNTVADTALPVQVDPDRITQVLTNLLGNALHATPAGGTVTITARGADDSGEVVVSDTGAGLAEEDRERVFERFYRVPGQSRRSGGSGIGLTIAREIARGHGGDITASSAGRGQGASFAVNLPLRSTDKSV</sequence>
<keyword evidence="6 11" id="KW-0812">Transmembrane</keyword>
<feature type="domain" description="Histidine kinase" evidence="12">
    <location>
        <begin position="153"/>
        <end position="367"/>
    </location>
</feature>
<evidence type="ECO:0000256" key="3">
    <source>
        <dbReference type="ARBA" id="ARBA00012438"/>
    </source>
</evidence>
<dbReference type="InterPro" id="IPR005467">
    <property type="entry name" value="His_kinase_dom"/>
</dbReference>
<dbReference type="InterPro" id="IPR036890">
    <property type="entry name" value="HATPase_C_sf"/>
</dbReference>
<dbReference type="SUPFAM" id="SSF55874">
    <property type="entry name" value="ATPase domain of HSP90 chaperone/DNA topoisomerase II/histidine kinase"/>
    <property type="match status" value="1"/>
</dbReference>
<keyword evidence="10 11" id="KW-0472">Membrane</keyword>
<evidence type="ECO:0000259" key="13">
    <source>
        <dbReference type="PROSITE" id="PS50885"/>
    </source>
</evidence>
<evidence type="ECO:0000256" key="11">
    <source>
        <dbReference type="SAM" id="Phobius"/>
    </source>
</evidence>
<dbReference type="PROSITE" id="PS50109">
    <property type="entry name" value="HIS_KIN"/>
    <property type="match status" value="1"/>
</dbReference>
<dbReference type="CDD" id="cd00075">
    <property type="entry name" value="HATPase"/>
    <property type="match status" value="1"/>
</dbReference>
<evidence type="ECO:0000256" key="4">
    <source>
        <dbReference type="ARBA" id="ARBA00022553"/>
    </source>
</evidence>
<dbReference type="PROSITE" id="PS50885">
    <property type="entry name" value="HAMP"/>
    <property type="match status" value="1"/>
</dbReference>
<dbReference type="SUPFAM" id="SSF158472">
    <property type="entry name" value="HAMP domain-like"/>
    <property type="match status" value="1"/>
</dbReference>
<dbReference type="Pfam" id="PF02518">
    <property type="entry name" value="HATPase_c"/>
    <property type="match status" value="1"/>
</dbReference>
<gene>
    <name evidence="14" type="ORF">MQH31_19885</name>
</gene>
<dbReference type="FunFam" id="3.30.565.10:FF:000006">
    <property type="entry name" value="Sensor histidine kinase WalK"/>
    <property type="match status" value="1"/>
</dbReference>
<evidence type="ECO:0000256" key="2">
    <source>
        <dbReference type="ARBA" id="ARBA00004236"/>
    </source>
</evidence>
<dbReference type="EC" id="2.7.13.3" evidence="3"/>
<dbReference type="SMART" id="SM00387">
    <property type="entry name" value="HATPase_c"/>
    <property type="match status" value="1"/>
</dbReference>
<reference evidence="14" key="1">
    <citation type="submission" date="2022-03" db="EMBL/GenBank/DDBJ databases">
        <title>Cryobacterium sp. nov. strain ZS14-85, isolated from Antarctic soil.</title>
        <authorList>
            <person name="Li J."/>
            <person name="Niu G."/>
        </authorList>
    </citation>
    <scope>NUCLEOTIDE SEQUENCE</scope>
    <source>
        <strain evidence="14">ZS14-85</strain>
    </source>
</reference>
<evidence type="ECO:0000256" key="8">
    <source>
        <dbReference type="ARBA" id="ARBA00022989"/>
    </source>
</evidence>
<keyword evidence="15" id="KW-1185">Reference proteome</keyword>
<dbReference type="Gene3D" id="1.10.287.130">
    <property type="match status" value="1"/>
</dbReference>
<dbReference type="SUPFAM" id="SSF47384">
    <property type="entry name" value="Homodimeric domain of signal transducing histidine kinase"/>
    <property type="match status" value="1"/>
</dbReference>
<evidence type="ECO:0000256" key="5">
    <source>
        <dbReference type="ARBA" id="ARBA00022679"/>
    </source>
</evidence>
<dbReference type="InterPro" id="IPR003660">
    <property type="entry name" value="HAMP_dom"/>
</dbReference>
<comment type="subcellular location">
    <subcellularLocation>
        <location evidence="2">Cell membrane</location>
    </subcellularLocation>
</comment>
<keyword evidence="8 11" id="KW-1133">Transmembrane helix</keyword>
<dbReference type="PANTHER" id="PTHR45436">
    <property type="entry name" value="SENSOR HISTIDINE KINASE YKOH"/>
    <property type="match status" value="1"/>
</dbReference>
<evidence type="ECO:0000256" key="9">
    <source>
        <dbReference type="ARBA" id="ARBA00023012"/>
    </source>
</evidence>